<dbReference type="InterPro" id="IPR058625">
    <property type="entry name" value="MdtA-like_BSH"/>
</dbReference>
<feature type="coiled-coil region" evidence="1">
    <location>
        <begin position="175"/>
        <end position="209"/>
    </location>
</feature>
<sequence>MADEDDRTKTKQDQNAQRPPKPAPVPNLPLWPWIVGGLIILVFLGVVLFILLAPRPDPWTNDAYVSVHYSTLAPRVSGQVDAVLTDDNQAVQTGQVLVTLDPRDYQTAVDMAEAAIARDTAQVGNASANVARQPAIIDEQKADIAQVEAQLGFALADQKRYGNLAATGAGTNQQRQQADSTVAELRAKLDAARAALDASRRQLDVLKQQVAAGEGTVKADRAQLEQAKLNLSYTSIRAPLNGLVGQRSVQVGDYVSPGTPLMAVVPMDRVFVIANYRELALRHVRIGQPATIHVDAYNIDLDGVVDSLPPASGATFSPIPPQNATGNFTKIVQRLPVKIRVLPNQPLAGLLKVGFSVETTIHTGLADVVAAQEQAPNQQVAR</sequence>
<accession>A0ABT1W7P1</accession>
<feature type="compositionally biased region" description="Basic and acidic residues" evidence="2">
    <location>
        <begin position="1"/>
        <end position="12"/>
    </location>
</feature>
<keyword evidence="3" id="KW-0472">Membrane</keyword>
<evidence type="ECO:0000313" key="6">
    <source>
        <dbReference type="Proteomes" id="UP001524587"/>
    </source>
</evidence>
<proteinExistence type="predicted"/>
<evidence type="ECO:0000313" key="5">
    <source>
        <dbReference type="EMBL" id="MCQ8278904.1"/>
    </source>
</evidence>
<gene>
    <name evidence="5" type="ORF">NFI95_10635</name>
</gene>
<evidence type="ECO:0000256" key="2">
    <source>
        <dbReference type="SAM" id="MobiDB-lite"/>
    </source>
</evidence>
<protein>
    <submittedName>
        <fullName evidence="5">HlyD family secretion protein</fullName>
    </submittedName>
</protein>
<dbReference type="Gene3D" id="2.40.30.170">
    <property type="match status" value="1"/>
</dbReference>
<dbReference type="Proteomes" id="UP001524587">
    <property type="component" value="Unassembled WGS sequence"/>
</dbReference>
<keyword evidence="3" id="KW-1133">Transmembrane helix</keyword>
<name>A0ABT1W7P1_9PROT</name>
<keyword evidence="3" id="KW-0812">Transmembrane</keyword>
<dbReference type="Gene3D" id="2.40.50.100">
    <property type="match status" value="1"/>
</dbReference>
<feature type="transmembrane region" description="Helical" evidence="3">
    <location>
        <begin position="30"/>
        <end position="52"/>
    </location>
</feature>
<dbReference type="PANTHER" id="PTHR30386">
    <property type="entry name" value="MEMBRANE FUSION SUBUNIT OF EMRAB-TOLC MULTIDRUG EFFLUX PUMP"/>
    <property type="match status" value="1"/>
</dbReference>
<dbReference type="SUPFAM" id="SSF111369">
    <property type="entry name" value="HlyD-like secretion proteins"/>
    <property type="match status" value="2"/>
</dbReference>
<evidence type="ECO:0000256" key="3">
    <source>
        <dbReference type="SAM" id="Phobius"/>
    </source>
</evidence>
<dbReference type="InterPro" id="IPR050739">
    <property type="entry name" value="MFP"/>
</dbReference>
<evidence type="ECO:0000256" key="1">
    <source>
        <dbReference type="SAM" id="Coils"/>
    </source>
</evidence>
<feature type="domain" description="Multidrug resistance protein MdtA-like barrel-sandwich hybrid" evidence="4">
    <location>
        <begin position="71"/>
        <end position="265"/>
    </location>
</feature>
<organism evidence="5 6">
    <name type="scientific">Endosaccharibacter trunci</name>
    <dbReference type="NCBI Taxonomy" id="2812733"/>
    <lineage>
        <taxon>Bacteria</taxon>
        <taxon>Pseudomonadati</taxon>
        <taxon>Pseudomonadota</taxon>
        <taxon>Alphaproteobacteria</taxon>
        <taxon>Acetobacterales</taxon>
        <taxon>Acetobacteraceae</taxon>
        <taxon>Endosaccharibacter</taxon>
    </lineage>
</organism>
<dbReference type="PANTHER" id="PTHR30386:SF24">
    <property type="entry name" value="MULTIDRUG RESISTANCE EFFLUX PUMP"/>
    <property type="match status" value="1"/>
</dbReference>
<evidence type="ECO:0000259" key="4">
    <source>
        <dbReference type="Pfam" id="PF25917"/>
    </source>
</evidence>
<dbReference type="Gene3D" id="1.10.287.470">
    <property type="entry name" value="Helix hairpin bin"/>
    <property type="match status" value="2"/>
</dbReference>
<dbReference type="Pfam" id="PF25917">
    <property type="entry name" value="BSH_RND"/>
    <property type="match status" value="1"/>
</dbReference>
<keyword evidence="1" id="KW-0175">Coiled coil</keyword>
<comment type="caution">
    <text evidence="5">The sequence shown here is derived from an EMBL/GenBank/DDBJ whole genome shotgun (WGS) entry which is preliminary data.</text>
</comment>
<keyword evidence="6" id="KW-1185">Reference proteome</keyword>
<reference evidence="5 6" key="1">
    <citation type="submission" date="2022-06" db="EMBL/GenBank/DDBJ databases">
        <title>Endosaccharibacter gen. nov., sp. nov., endophytic bacteria isolated from sugarcane.</title>
        <authorList>
            <person name="Pitiwittayakul N."/>
            <person name="Yukphan P."/>
            <person name="Charoenyingcharoen P."/>
            <person name="Tanasupawat S."/>
        </authorList>
    </citation>
    <scope>NUCLEOTIDE SEQUENCE [LARGE SCALE GENOMIC DNA]</scope>
    <source>
        <strain evidence="5 6">KSS8</strain>
    </source>
</reference>
<dbReference type="EMBL" id="JAMSKV010000008">
    <property type="protein sequence ID" value="MCQ8278904.1"/>
    <property type="molecule type" value="Genomic_DNA"/>
</dbReference>
<dbReference type="RefSeq" id="WP_422864383.1">
    <property type="nucleotide sequence ID" value="NZ_JAMSKV010000008.1"/>
</dbReference>
<feature type="region of interest" description="Disordered" evidence="2">
    <location>
        <begin position="1"/>
        <end position="23"/>
    </location>
</feature>